<gene>
    <name evidence="7" type="ORF">EVAR_71295_1</name>
</gene>
<organism evidence="7 8">
    <name type="scientific">Eumeta variegata</name>
    <name type="common">Bagworm moth</name>
    <name type="synonym">Eumeta japonica</name>
    <dbReference type="NCBI Taxonomy" id="151549"/>
    <lineage>
        <taxon>Eukaryota</taxon>
        <taxon>Metazoa</taxon>
        <taxon>Ecdysozoa</taxon>
        <taxon>Arthropoda</taxon>
        <taxon>Hexapoda</taxon>
        <taxon>Insecta</taxon>
        <taxon>Pterygota</taxon>
        <taxon>Neoptera</taxon>
        <taxon>Endopterygota</taxon>
        <taxon>Lepidoptera</taxon>
        <taxon>Glossata</taxon>
        <taxon>Ditrysia</taxon>
        <taxon>Tineoidea</taxon>
        <taxon>Psychidae</taxon>
        <taxon>Oiketicinae</taxon>
        <taxon>Eumeta</taxon>
    </lineage>
</organism>
<feature type="compositionally biased region" description="Acidic residues" evidence="4">
    <location>
        <begin position="113"/>
        <end position="137"/>
    </location>
</feature>
<dbReference type="PANTHER" id="PTHR12858">
    <property type="entry name" value="RIBOSOME BIOGENESIS PROTEIN"/>
    <property type="match status" value="1"/>
</dbReference>
<dbReference type="PANTHER" id="PTHR12858:SF1">
    <property type="entry name" value="PRE-RRNA-PROCESSING PROTEIN TSR1 HOMOLOG"/>
    <property type="match status" value="1"/>
</dbReference>
<feature type="region of interest" description="Disordered" evidence="4">
    <location>
        <begin position="111"/>
        <end position="160"/>
    </location>
</feature>
<evidence type="ECO:0000259" key="5">
    <source>
        <dbReference type="Pfam" id="PF04950"/>
    </source>
</evidence>
<evidence type="ECO:0000256" key="2">
    <source>
        <dbReference type="ARBA" id="ARBA00038288"/>
    </source>
</evidence>
<evidence type="ECO:0000259" key="6">
    <source>
        <dbReference type="Pfam" id="PF08142"/>
    </source>
</evidence>
<proteinExistence type="inferred from homology"/>
<evidence type="ECO:0000256" key="4">
    <source>
        <dbReference type="SAM" id="MobiDB-lite"/>
    </source>
</evidence>
<evidence type="ECO:0000313" key="8">
    <source>
        <dbReference type="Proteomes" id="UP000299102"/>
    </source>
</evidence>
<sequence>MISAQTIPTPIVALMDLESLNPKRRSSAKAAAQKFISKLLPKEKIMQMDTNSEDHVEFVPNRNDAEDEGCLKVTGFLRGTPLDVNGLVHIVGLGYSAYQAAWIPDVEAVEANSSEDEGMDNNDDVGESDEDDEDEFMSCDNKSFDDEFEKPESDSEEYIDSASVSDAAMNDEKYDLQMDLHEERETMKKLKEARIDEMWPDEIDTPLDMPARTRFQKFRGLESFRTSPWDPKENLPSDYARIYQFKNFDRTKRRIINEAKEIDGVLVRRK</sequence>
<dbReference type="Proteomes" id="UP000299102">
    <property type="component" value="Unassembled WGS sequence"/>
</dbReference>
<feature type="domain" description="Ribosome biogenesis protein BMS1/TSR1 C-terminal" evidence="5">
    <location>
        <begin position="203"/>
        <end position="261"/>
    </location>
</feature>
<feature type="domain" description="AARP2CN" evidence="6">
    <location>
        <begin position="54"/>
        <end position="94"/>
    </location>
</feature>
<dbReference type="AlphaFoldDB" id="A0A4C2AH11"/>
<dbReference type="InterPro" id="IPR012948">
    <property type="entry name" value="AARP2CN"/>
</dbReference>
<name>A0A4C2AH11_EUMVA</name>
<dbReference type="GO" id="GO:0005525">
    <property type="term" value="F:GTP binding"/>
    <property type="evidence" value="ECO:0007669"/>
    <property type="project" value="TreeGrafter"/>
</dbReference>
<reference evidence="7 8" key="1">
    <citation type="journal article" date="2019" name="Commun. Biol.">
        <title>The bagworm genome reveals a unique fibroin gene that provides high tensile strength.</title>
        <authorList>
            <person name="Kono N."/>
            <person name="Nakamura H."/>
            <person name="Ohtoshi R."/>
            <person name="Tomita M."/>
            <person name="Numata K."/>
            <person name="Arakawa K."/>
        </authorList>
    </citation>
    <scope>NUCLEOTIDE SEQUENCE [LARGE SCALE GENOMIC DNA]</scope>
</reference>
<dbReference type="GO" id="GO:0000462">
    <property type="term" value="P:maturation of SSU-rRNA from tricistronic rRNA transcript (SSU-rRNA, 5.8S rRNA, LSU-rRNA)"/>
    <property type="evidence" value="ECO:0007669"/>
    <property type="project" value="TreeGrafter"/>
</dbReference>
<evidence type="ECO:0000256" key="1">
    <source>
        <dbReference type="ARBA" id="ARBA00037087"/>
    </source>
</evidence>
<comment type="function">
    <text evidence="1">Required during maturation of the 40S ribosomal subunit in the nucleolus.</text>
</comment>
<dbReference type="EMBL" id="BGZK01003152">
    <property type="protein sequence ID" value="GBP98503.1"/>
    <property type="molecule type" value="Genomic_DNA"/>
</dbReference>
<feature type="compositionally biased region" description="Basic and acidic residues" evidence="4">
    <location>
        <begin position="142"/>
        <end position="153"/>
    </location>
</feature>
<accession>A0A4C2AH11</accession>
<dbReference type="GO" id="GO:0034511">
    <property type="term" value="F:U3 snoRNA binding"/>
    <property type="evidence" value="ECO:0007669"/>
    <property type="project" value="TreeGrafter"/>
</dbReference>
<evidence type="ECO:0000313" key="7">
    <source>
        <dbReference type="EMBL" id="GBP98503.1"/>
    </source>
</evidence>
<keyword evidence="8" id="KW-1185">Reference proteome</keyword>
<dbReference type="Pfam" id="PF04950">
    <property type="entry name" value="RIBIOP_C"/>
    <property type="match status" value="1"/>
</dbReference>
<dbReference type="GO" id="GO:0030688">
    <property type="term" value="C:preribosome, small subunit precursor"/>
    <property type="evidence" value="ECO:0007669"/>
    <property type="project" value="TreeGrafter"/>
</dbReference>
<dbReference type="OrthoDB" id="119302at2759"/>
<dbReference type="InterPro" id="IPR007034">
    <property type="entry name" value="BMS1_TSR1_C"/>
</dbReference>
<comment type="similarity">
    <text evidence="2">Belongs to the TRAFAC class translation factor GTPase superfamily. Bms1-like GTPase family. TSR1 subfamily.</text>
</comment>
<evidence type="ECO:0000256" key="3">
    <source>
        <dbReference type="ARBA" id="ARBA00040070"/>
    </source>
</evidence>
<protein>
    <recommendedName>
        <fullName evidence="3">Pre-rRNA-processing protein TSR1 homolog</fullName>
    </recommendedName>
</protein>
<dbReference type="STRING" id="151549.A0A4C2AH11"/>
<dbReference type="GO" id="GO:0000479">
    <property type="term" value="P:endonucleolytic cleavage of tricistronic rRNA transcript (SSU-rRNA, 5.8S rRNA, LSU-rRNA)"/>
    <property type="evidence" value="ECO:0007669"/>
    <property type="project" value="TreeGrafter"/>
</dbReference>
<dbReference type="GO" id="GO:0005634">
    <property type="term" value="C:nucleus"/>
    <property type="evidence" value="ECO:0007669"/>
    <property type="project" value="InterPro"/>
</dbReference>
<comment type="caution">
    <text evidence="7">The sequence shown here is derived from an EMBL/GenBank/DDBJ whole genome shotgun (WGS) entry which is preliminary data.</text>
</comment>
<dbReference type="InterPro" id="IPR039761">
    <property type="entry name" value="Bms1/Tsr1"/>
</dbReference>
<dbReference type="Pfam" id="PF08142">
    <property type="entry name" value="AARP2CN"/>
    <property type="match status" value="1"/>
</dbReference>
<dbReference type="GO" id="GO:0003924">
    <property type="term" value="F:GTPase activity"/>
    <property type="evidence" value="ECO:0007669"/>
    <property type="project" value="TreeGrafter"/>
</dbReference>